<dbReference type="EMBL" id="CAJOBF010000516">
    <property type="protein sequence ID" value="CAF3829188.1"/>
    <property type="molecule type" value="Genomic_DNA"/>
</dbReference>
<dbReference type="EMBL" id="CAJNRF010016597">
    <property type="protein sequence ID" value="CAF2207444.1"/>
    <property type="molecule type" value="Genomic_DNA"/>
</dbReference>
<proteinExistence type="predicted"/>
<evidence type="ECO:0000313" key="6">
    <source>
        <dbReference type="Proteomes" id="UP000663866"/>
    </source>
</evidence>
<evidence type="ECO:0000313" key="3">
    <source>
        <dbReference type="EMBL" id="CAF3829188.1"/>
    </source>
</evidence>
<reference evidence="3" key="1">
    <citation type="submission" date="2021-02" db="EMBL/GenBank/DDBJ databases">
        <authorList>
            <person name="Nowell W R."/>
        </authorList>
    </citation>
    <scope>NUCLEOTIDE SEQUENCE</scope>
</reference>
<dbReference type="AlphaFoldDB" id="A0A819DH38"/>
<evidence type="ECO:0000313" key="4">
    <source>
        <dbReference type="EMBL" id="CAF4386074.1"/>
    </source>
</evidence>
<comment type="caution">
    <text evidence="3">The sequence shown here is derived from an EMBL/GenBank/DDBJ whole genome shotgun (WGS) entry which is preliminary data.</text>
</comment>
<evidence type="ECO:0000313" key="1">
    <source>
        <dbReference type="EMBL" id="CAF2027617.1"/>
    </source>
</evidence>
<dbReference type="Proteomes" id="UP000663856">
    <property type="component" value="Unassembled WGS sequence"/>
</dbReference>
<sequence>MKIIPNDEIICIQVDFSENFRLCMQNAVQNSYYSQDAVSLFTTYVWYAGGGESFVYISNNLTHDKYCVNASIDNLLERLTQRFQHLQQIHIFSDGSSQQFKQKFLFQNVDLSWHYFATSHGKGVVDAVGGTLKRLVHRAIMSGERCTSAADFVKIAQSKTNTINVMELTQDCIDKSKGQLEQLFKATKSVPETKKIHSIKAL</sequence>
<dbReference type="Proteomes" id="UP000663842">
    <property type="component" value="Unassembled WGS sequence"/>
</dbReference>
<dbReference type="Proteomes" id="UP000663887">
    <property type="component" value="Unassembled WGS sequence"/>
</dbReference>
<name>A0A819DH38_9BILA</name>
<dbReference type="PANTHER" id="PTHR46601:SF2">
    <property type="entry name" value="UBIQUITIN-LIKE PROTEASE FAMILY PROFILE DOMAIN-CONTAINING PROTEIN"/>
    <property type="match status" value="1"/>
</dbReference>
<dbReference type="EMBL" id="CAJOBG010039455">
    <property type="protein sequence ID" value="CAF4386074.1"/>
    <property type="molecule type" value="Genomic_DNA"/>
</dbReference>
<keyword evidence="6" id="KW-1185">Reference proteome</keyword>
<gene>
    <name evidence="4" type="ORF">OVN521_LOCUS34005</name>
    <name evidence="3" type="ORF">UXM345_LOCUS6489</name>
    <name evidence="2" type="ORF">WKI299_LOCUS34825</name>
    <name evidence="1" type="ORF">XDN619_LOCUS4707</name>
</gene>
<dbReference type="EMBL" id="CAJNRG010001116">
    <property type="protein sequence ID" value="CAF2027617.1"/>
    <property type="molecule type" value="Genomic_DNA"/>
</dbReference>
<organism evidence="3 5">
    <name type="scientific">Rotaria magnacalcarata</name>
    <dbReference type="NCBI Taxonomy" id="392030"/>
    <lineage>
        <taxon>Eukaryota</taxon>
        <taxon>Metazoa</taxon>
        <taxon>Spiralia</taxon>
        <taxon>Gnathifera</taxon>
        <taxon>Rotifera</taxon>
        <taxon>Eurotatoria</taxon>
        <taxon>Bdelloidea</taxon>
        <taxon>Philodinida</taxon>
        <taxon>Philodinidae</taxon>
        <taxon>Rotaria</taxon>
    </lineage>
</organism>
<accession>A0A819DH38</accession>
<dbReference type="PANTHER" id="PTHR46601">
    <property type="entry name" value="ULP_PROTEASE DOMAIN-CONTAINING PROTEIN"/>
    <property type="match status" value="1"/>
</dbReference>
<evidence type="ECO:0000313" key="5">
    <source>
        <dbReference type="Proteomes" id="UP000663842"/>
    </source>
</evidence>
<protein>
    <submittedName>
        <fullName evidence="3">Uncharacterized protein</fullName>
    </submittedName>
</protein>
<dbReference type="Proteomes" id="UP000663866">
    <property type="component" value="Unassembled WGS sequence"/>
</dbReference>
<evidence type="ECO:0000313" key="2">
    <source>
        <dbReference type="EMBL" id="CAF2207444.1"/>
    </source>
</evidence>